<evidence type="ECO:0000259" key="10">
    <source>
        <dbReference type="Pfam" id="PF08264"/>
    </source>
</evidence>
<comment type="caution">
    <text evidence="12">The sequence shown here is derived from an EMBL/GenBank/DDBJ whole genome shotgun (WGS) entry which is preliminary data.</text>
</comment>
<evidence type="ECO:0000256" key="6">
    <source>
        <dbReference type="ARBA" id="ARBA00023146"/>
    </source>
</evidence>
<dbReference type="InterPro" id="IPR033705">
    <property type="entry name" value="Anticodon_Ia_Val"/>
</dbReference>
<proteinExistence type="predicted"/>
<keyword evidence="5" id="KW-0648">Protein biosynthesis</keyword>
<dbReference type="GO" id="GO:0005829">
    <property type="term" value="C:cytosol"/>
    <property type="evidence" value="ECO:0007669"/>
    <property type="project" value="TreeGrafter"/>
</dbReference>
<protein>
    <recommendedName>
        <fullName evidence="1">valine--tRNA ligase</fullName>
        <ecNumber evidence="1">6.1.1.9</ecNumber>
    </recommendedName>
    <alternativeName>
        <fullName evidence="7">Valyl-tRNA synthetase</fullName>
    </alternativeName>
</protein>
<dbReference type="GO" id="GO:0004832">
    <property type="term" value="F:valine-tRNA ligase activity"/>
    <property type="evidence" value="ECO:0007669"/>
    <property type="project" value="UniProtKB-EC"/>
</dbReference>
<evidence type="ECO:0000256" key="8">
    <source>
        <dbReference type="ARBA" id="ARBA00047552"/>
    </source>
</evidence>
<keyword evidence="9" id="KW-0175">Coiled coil</keyword>
<dbReference type="InterPro" id="IPR019499">
    <property type="entry name" value="Val-tRNA_synth_tRNA-bd"/>
</dbReference>
<evidence type="ECO:0000256" key="3">
    <source>
        <dbReference type="ARBA" id="ARBA00022741"/>
    </source>
</evidence>
<dbReference type="InterPro" id="IPR002303">
    <property type="entry name" value="Valyl-tRNA_ligase"/>
</dbReference>
<accession>A0A4D9D6S5</accession>
<feature type="domain" description="Methionyl/Valyl/Leucyl/Isoleucyl-tRNA synthetase anticodon-binding" evidence="10">
    <location>
        <begin position="30"/>
        <end position="148"/>
    </location>
</feature>
<evidence type="ECO:0000256" key="9">
    <source>
        <dbReference type="SAM" id="Coils"/>
    </source>
</evidence>
<dbReference type="FunFam" id="1.10.287.380:FF:000001">
    <property type="entry name" value="Valine--tRNA ligase"/>
    <property type="match status" value="1"/>
</dbReference>
<feature type="domain" description="Valyl-tRNA synthetase tRNA-binding arm" evidence="11">
    <location>
        <begin position="232"/>
        <end position="296"/>
    </location>
</feature>
<keyword evidence="6" id="KW-0030">Aminoacyl-tRNA synthetase</keyword>
<dbReference type="Pfam" id="PF10458">
    <property type="entry name" value="Val_tRNA-synt_C"/>
    <property type="match status" value="1"/>
</dbReference>
<evidence type="ECO:0000313" key="12">
    <source>
        <dbReference type="EMBL" id="TFJ87411.1"/>
    </source>
</evidence>
<dbReference type="EC" id="6.1.1.9" evidence="1"/>
<reference evidence="12 13" key="1">
    <citation type="submission" date="2019-01" db="EMBL/GenBank/DDBJ databases">
        <title>Nuclear Genome Assembly of the Microalgal Biofuel strain Nannochloropsis salina CCMP1776.</title>
        <authorList>
            <person name="Hovde B."/>
        </authorList>
    </citation>
    <scope>NUCLEOTIDE SEQUENCE [LARGE SCALE GENOMIC DNA]</scope>
    <source>
        <strain evidence="12 13">CCMP1776</strain>
    </source>
</reference>
<gene>
    <name evidence="12" type="ORF">NSK_001743</name>
</gene>
<keyword evidence="4" id="KW-0067">ATP-binding</keyword>
<feature type="coiled-coil region" evidence="9">
    <location>
        <begin position="230"/>
        <end position="296"/>
    </location>
</feature>
<organism evidence="12 13">
    <name type="scientific">Nannochloropsis salina CCMP1776</name>
    <dbReference type="NCBI Taxonomy" id="1027361"/>
    <lineage>
        <taxon>Eukaryota</taxon>
        <taxon>Sar</taxon>
        <taxon>Stramenopiles</taxon>
        <taxon>Ochrophyta</taxon>
        <taxon>Eustigmatophyceae</taxon>
        <taxon>Eustigmatales</taxon>
        <taxon>Monodopsidaceae</taxon>
        <taxon>Microchloropsis</taxon>
        <taxon>Microchloropsis salina</taxon>
    </lineage>
</organism>
<evidence type="ECO:0000256" key="1">
    <source>
        <dbReference type="ARBA" id="ARBA00013169"/>
    </source>
</evidence>
<keyword evidence="3" id="KW-0547">Nucleotide-binding</keyword>
<dbReference type="Pfam" id="PF08264">
    <property type="entry name" value="Anticodon_1"/>
    <property type="match status" value="1"/>
</dbReference>
<dbReference type="Gene3D" id="1.10.287.380">
    <property type="entry name" value="Valyl-tRNA synthetase, C-terminal domain"/>
    <property type="match status" value="1"/>
</dbReference>
<evidence type="ECO:0000256" key="4">
    <source>
        <dbReference type="ARBA" id="ARBA00022840"/>
    </source>
</evidence>
<evidence type="ECO:0000256" key="5">
    <source>
        <dbReference type="ARBA" id="ARBA00022917"/>
    </source>
</evidence>
<dbReference type="Proteomes" id="UP000355283">
    <property type="component" value="Unassembled WGS sequence"/>
</dbReference>
<dbReference type="CDD" id="cd07962">
    <property type="entry name" value="Anticodon_Ia_Val"/>
    <property type="match status" value="1"/>
</dbReference>
<sequence length="298" mass="33496">MFGRGPNVDVYLPARVPVRENPYIRGESGQLVYQFLWDEYADWYIEASKTRMAPSSTGTSPSASTTRRVLVYVFDTCLRLLHPFMPYITEVLWQQLPHDGEALIVAPWPQEEGEEKLHVDREAIDQFRRFQALVRAIRNARAEYKVRREAGREGGVEPGKKVAAQIQVADPAFREELEREREVLSLLGRVDGEKLSLTGIEAREESSEGPQAVRLIVEDGLECYLPLADMVDAKKERERLSKQAVKLEGEIAGLEKRLSGTAFLAKAPPALVESTKQSLSEKKEQLQTVLASMEALGS</sequence>
<dbReference type="InterPro" id="IPR013155">
    <property type="entry name" value="M/V/L/I-tRNA-synth_anticd-bd"/>
</dbReference>
<keyword evidence="2" id="KW-0436">Ligase</keyword>
<dbReference type="AlphaFoldDB" id="A0A4D9D6S5"/>
<dbReference type="GO" id="GO:0006438">
    <property type="term" value="P:valyl-tRNA aminoacylation"/>
    <property type="evidence" value="ECO:0007669"/>
    <property type="project" value="InterPro"/>
</dbReference>
<evidence type="ECO:0000259" key="11">
    <source>
        <dbReference type="Pfam" id="PF10458"/>
    </source>
</evidence>
<evidence type="ECO:0000256" key="2">
    <source>
        <dbReference type="ARBA" id="ARBA00022598"/>
    </source>
</evidence>
<dbReference type="PANTHER" id="PTHR11946:SF93">
    <property type="entry name" value="VALINE--TRNA LIGASE, CHLOROPLASTIC_MITOCHONDRIAL 2"/>
    <property type="match status" value="1"/>
</dbReference>
<name>A0A4D9D6S5_9STRA</name>
<evidence type="ECO:0000256" key="7">
    <source>
        <dbReference type="ARBA" id="ARBA00029936"/>
    </source>
</evidence>
<dbReference type="SUPFAM" id="SSF47323">
    <property type="entry name" value="Anticodon-binding domain of a subclass of class I aminoacyl-tRNA synthetases"/>
    <property type="match status" value="1"/>
</dbReference>
<dbReference type="OrthoDB" id="629407at2759"/>
<dbReference type="PANTHER" id="PTHR11946">
    <property type="entry name" value="VALYL-TRNA SYNTHETASES"/>
    <property type="match status" value="1"/>
</dbReference>
<comment type="catalytic activity">
    <reaction evidence="8">
        <text>tRNA(Val) + L-valine + ATP = L-valyl-tRNA(Val) + AMP + diphosphate</text>
        <dbReference type="Rhea" id="RHEA:10704"/>
        <dbReference type="Rhea" id="RHEA-COMP:9672"/>
        <dbReference type="Rhea" id="RHEA-COMP:9708"/>
        <dbReference type="ChEBI" id="CHEBI:30616"/>
        <dbReference type="ChEBI" id="CHEBI:33019"/>
        <dbReference type="ChEBI" id="CHEBI:57762"/>
        <dbReference type="ChEBI" id="CHEBI:78442"/>
        <dbReference type="ChEBI" id="CHEBI:78537"/>
        <dbReference type="ChEBI" id="CHEBI:456215"/>
        <dbReference type="EC" id="6.1.1.9"/>
    </reaction>
</comment>
<dbReference type="InterPro" id="IPR010978">
    <property type="entry name" value="tRNA-bd_arm"/>
</dbReference>
<evidence type="ECO:0000313" key="13">
    <source>
        <dbReference type="Proteomes" id="UP000355283"/>
    </source>
</evidence>
<dbReference type="Gene3D" id="1.10.730.10">
    <property type="entry name" value="Isoleucyl-tRNA Synthetase, Domain 1"/>
    <property type="match status" value="1"/>
</dbReference>
<dbReference type="InterPro" id="IPR037118">
    <property type="entry name" value="Val-tRNA_synth_C_sf"/>
</dbReference>
<dbReference type="SUPFAM" id="SSF46589">
    <property type="entry name" value="tRNA-binding arm"/>
    <property type="match status" value="1"/>
</dbReference>
<dbReference type="EMBL" id="SDOX01000006">
    <property type="protein sequence ID" value="TFJ87411.1"/>
    <property type="molecule type" value="Genomic_DNA"/>
</dbReference>
<dbReference type="InterPro" id="IPR009080">
    <property type="entry name" value="tRNAsynth_Ia_anticodon-bd"/>
</dbReference>
<dbReference type="GO" id="GO:0005524">
    <property type="term" value="F:ATP binding"/>
    <property type="evidence" value="ECO:0007669"/>
    <property type="project" value="UniProtKB-KW"/>
</dbReference>
<keyword evidence="13" id="KW-1185">Reference proteome</keyword>